<dbReference type="Gene3D" id="2.40.33.20">
    <property type="entry name" value="PK beta-barrel domain-like"/>
    <property type="match status" value="1"/>
</dbReference>
<evidence type="ECO:0000259" key="1">
    <source>
        <dbReference type="PROSITE" id="PS51340"/>
    </source>
</evidence>
<accession>A0A2S4HAZ1</accession>
<dbReference type="InterPro" id="IPR005302">
    <property type="entry name" value="MoCF_Sase_C"/>
</dbReference>
<dbReference type="InterPro" id="IPR052716">
    <property type="entry name" value="MOSC_domain"/>
</dbReference>
<sequence>MNAQGRLISRFLEDLPAGKLEWIGLRPARKVAMVSVGKTIAIADRGLQGDRRLEGSKGSARQVSIISVEFIRAIADNLGVAHIPSDILRRNLLVSGINLNALRHQYFQIGSAVFQATAQCHPCSRMEAALGKGGLVAMLGYGGLCAKILESGEISCGDEVVYLPPSQYQERQLSLY</sequence>
<dbReference type="InterPro" id="IPR011037">
    <property type="entry name" value="Pyrv_Knase-like_insert_dom_sf"/>
</dbReference>
<organism evidence="2 3">
    <name type="scientific">Zhongshania marina</name>
    <dbReference type="NCBI Taxonomy" id="2304603"/>
    <lineage>
        <taxon>Bacteria</taxon>
        <taxon>Pseudomonadati</taxon>
        <taxon>Pseudomonadota</taxon>
        <taxon>Gammaproteobacteria</taxon>
        <taxon>Cellvibrionales</taxon>
        <taxon>Spongiibacteraceae</taxon>
        <taxon>Zhongshania</taxon>
    </lineage>
</organism>
<dbReference type="EMBL" id="PQGG01000043">
    <property type="protein sequence ID" value="POP51166.1"/>
    <property type="molecule type" value="Genomic_DNA"/>
</dbReference>
<dbReference type="GO" id="GO:0030170">
    <property type="term" value="F:pyridoxal phosphate binding"/>
    <property type="evidence" value="ECO:0007669"/>
    <property type="project" value="InterPro"/>
</dbReference>
<reference evidence="2" key="1">
    <citation type="submission" date="2018-01" db="EMBL/GenBank/DDBJ databases">
        <authorList>
            <person name="Yu X.-D."/>
        </authorList>
    </citation>
    <scope>NUCLEOTIDE SEQUENCE</scope>
    <source>
        <strain evidence="2">ZX-21</strain>
    </source>
</reference>
<proteinExistence type="predicted"/>
<dbReference type="PANTHER" id="PTHR36930:SF1">
    <property type="entry name" value="MOSC DOMAIN-CONTAINING PROTEIN"/>
    <property type="match status" value="1"/>
</dbReference>
<gene>
    <name evidence="2" type="ORF">C0068_18535</name>
</gene>
<dbReference type="GO" id="GO:0030151">
    <property type="term" value="F:molybdenum ion binding"/>
    <property type="evidence" value="ECO:0007669"/>
    <property type="project" value="InterPro"/>
</dbReference>
<dbReference type="PANTHER" id="PTHR36930">
    <property type="entry name" value="METAL-SULFUR CLUSTER BIOSYNTHESIS PROTEINS YUAD-RELATED"/>
    <property type="match status" value="1"/>
</dbReference>
<dbReference type="PROSITE" id="PS51340">
    <property type="entry name" value="MOSC"/>
    <property type="match status" value="1"/>
</dbReference>
<dbReference type="Pfam" id="PF03473">
    <property type="entry name" value="MOSC"/>
    <property type="match status" value="1"/>
</dbReference>
<evidence type="ECO:0000313" key="3">
    <source>
        <dbReference type="Proteomes" id="UP000237222"/>
    </source>
</evidence>
<comment type="caution">
    <text evidence="2">The sequence shown here is derived from an EMBL/GenBank/DDBJ whole genome shotgun (WGS) entry which is preliminary data.</text>
</comment>
<evidence type="ECO:0000313" key="2">
    <source>
        <dbReference type="EMBL" id="POP51166.1"/>
    </source>
</evidence>
<dbReference type="RefSeq" id="WP_103685959.1">
    <property type="nucleotide sequence ID" value="NZ_PQGG01000043.1"/>
</dbReference>
<dbReference type="Proteomes" id="UP000237222">
    <property type="component" value="Unassembled WGS sequence"/>
</dbReference>
<name>A0A2S4HAZ1_9GAMM</name>
<dbReference type="GO" id="GO:0003824">
    <property type="term" value="F:catalytic activity"/>
    <property type="evidence" value="ECO:0007669"/>
    <property type="project" value="InterPro"/>
</dbReference>
<feature type="domain" description="MOSC" evidence="1">
    <location>
        <begin position="26"/>
        <end position="163"/>
    </location>
</feature>
<protein>
    <submittedName>
        <fullName evidence="2">Sulfurase</fullName>
    </submittedName>
</protein>
<dbReference type="AlphaFoldDB" id="A0A2S4HAZ1"/>
<dbReference type="OrthoDB" id="1550913at2"/>
<dbReference type="SUPFAM" id="SSF50800">
    <property type="entry name" value="PK beta-barrel domain-like"/>
    <property type="match status" value="1"/>
</dbReference>